<dbReference type="Proteomes" id="UP000032408">
    <property type="component" value="Chromosome"/>
</dbReference>
<reference evidence="1 2" key="2">
    <citation type="journal article" date="2016" name="ISME J.">
        <title>Physiological and genomic characterization of two novel marine thaumarchaeal strains indicates niche differentiation.</title>
        <authorList>
            <person name="Bayer B."/>
            <person name="Vojvoda J."/>
            <person name="Offre P."/>
            <person name="Alves R.J."/>
            <person name="Elisabeth N.H."/>
            <person name="Garcia J.A."/>
            <person name="Volland J.M."/>
            <person name="Srivastava A."/>
            <person name="Schleper C."/>
            <person name="Herndl G.J."/>
        </authorList>
    </citation>
    <scope>NUCLEOTIDE SEQUENCE [LARGE SCALE GENOMIC DNA]</scope>
    <source>
        <strain evidence="1 2">NF5</strain>
    </source>
</reference>
<dbReference type="OrthoDB" id="1076at2157"/>
<dbReference type="STRING" id="1580092.NADRNF5_1070"/>
<dbReference type="KEGG" id="nin:NADRNF5_1070"/>
<dbReference type="EMBL" id="CP011070">
    <property type="protein sequence ID" value="AJW70760.1"/>
    <property type="molecule type" value="Genomic_DNA"/>
</dbReference>
<dbReference type="GeneID" id="59167005"/>
<proteinExistence type="predicted"/>
<organism evidence="1 2">
    <name type="scientific">Nitrosopumilus adriaticus</name>
    <dbReference type="NCBI Taxonomy" id="1580092"/>
    <lineage>
        <taxon>Archaea</taxon>
        <taxon>Nitrososphaerota</taxon>
        <taxon>Nitrososphaeria</taxon>
        <taxon>Nitrosopumilales</taxon>
        <taxon>Nitrosopumilaceae</taxon>
        <taxon>Nitrosopumilus</taxon>
    </lineage>
</organism>
<accession>A0A0D5C343</accession>
<name>A0A0D5C343_9ARCH</name>
<evidence type="ECO:0000313" key="2">
    <source>
        <dbReference type="Proteomes" id="UP000032408"/>
    </source>
</evidence>
<dbReference type="HOGENOM" id="CLU_2968271_0_0_2"/>
<dbReference type="AlphaFoldDB" id="A0A0D5C343"/>
<reference evidence="2" key="1">
    <citation type="submission" date="2015-03" db="EMBL/GenBank/DDBJ databases">
        <title>Characterization of two novel Thaumarchaeota isolated from the Northern Adriatic Sea.</title>
        <authorList>
            <person name="Bayer B."/>
            <person name="Vojvoda J."/>
            <person name="Offre P."/>
            <person name="Srivastava A."/>
            <person name="Elisabeth N."/>
            <person name="Garcia J.A.L."/>
            <person name="Schleper C."/>
            <person name="Herndl G.J."/>
        </authorList>
    </citation>
    <scope>NUCLEOTIDE SEQUENCE [LARGE SCALE GENOMIC DNA]</scope>
    <source>
        <strain evidence="2">NF5</strain>
    </source>
</reference>
<dbReference type="RefSeq" id="WP_192828361.1">
    <property type="nucleotide sequence ID" value="NZ_CP011070.1"/>
</dbReference>
<sequence length="58" mass="6726">MVGYLGNKSDMVVHDLASMIPDCKIYYVKKEDKTYFVPDILEEALKEKFSPCKYCIQS</sequence>
<keyword evidence="2" id="KW-1185">Reference proteome</keyword>
<evidence type="ECO:0000313" key="1">
    <source>
        <dbReference type="EMBL" id="AJW70760.1"/>
    </source>
</evidence>
<gene>
    <name evidence="1" type="ORF">NADRNF5_1070</name>
</gene>
<protein>
    <submittedName>
        <fullName evidence="1">Uncharacterized protein</fullName>
    </submittedName>
</protein>